<proteinExistence type="predicted"/>
<accession>A0ACC2MAF4</accession>
<comment type="caution">
    <text evidence="1">The sequence shown here is derived from an EMBL/GenBank/DDBJ whole genome shotgun (WGS) entry which is preliminary data.</text>
</comment>
<evidence type="ECO:0000313" key="2">
    <source>
        <dbReference type="Proteomes" id="UP001234297"/>
    </source>
</evidence>
<dbReference type="Proteomes" id="UP001234297">
    <property type="component" value="Chromosome 2"/>
</dbReference>
<protein>
    <submittedName>
        <fullName evidence="1">Uncharacterized protein</fullName>
    </submittedName>
</protein>
<keyword evidence="2" id="KW-1185">Reference proteome</keyword>
<evidence type="ECO:0000313" key="1">
    <source>
        <dbReference type="EMBL" id="KAJ8642650.1"/>
    </source>
</evidence>
<dbReference type="EMBL" id="CM056810">
    <property type="protein sequence ID" value="KAJ8642650.1"/>
    <property type="molecule type" value="Genomic_DNA"/>
</dbReference>
<gene>
    <name evidence="1" type="ORF">MRB53_004398</name>
</gene>
<sequence>MSSMLLEYTSSSSQYSSRQGVNHWHYGEKQRLFTTEAGKKQKQREGRRDKNLFPAKGDMLLEEVRR</sequence>
<organism evidence="1 2">
    <name type="scientific">Persea americana</name>
    <name type="common">Avocado</name>
    <dbReference type="NCBI Taxonomy" id="3435"/>
    <lineage>
        <taxon>Eukaryota</taxon>
        <taxon>Viridiplantae</taxon>
        <taxon>Streptophyta</taxon>
        <taxon>Embryophyta</taxon>
        <taxon>Tracheophyta</taxon>
        <taxon>Spermatophyta</taxon>
        <taxon>Magnoliopsida</taxon>
        <taxon>Magnoliidae</taxon>
        <taxon>Laurales</taxon>
        <taxon>Lauraceae</taxon>
        <taxon>Persea</taxon>
    </lineage>
</organism>
<name>A0ACC2MAF4_PERAE</name>
<reference evidence="1 2" key="1">
    <citation type="journal article" date="2022" name="Hortic Res">
        <title>A haplotype resolved chromosomal level avocado genome allows analysis of novel avocado genes.</title>
        <authorList>
            <person name="Nath O."/>
            <person name="Fletcher S.J."/>
            <person name="Hayward A."/>
            <person name="Shaw L.M."/>
            <person name="Masouleh A.K."/>
            <person name="Furtado A."/>
            <person name="Henry R.J."/>
            <person name="Mitter N."/>
        </authorList>
    </citation>
    <scope>NUCLEOTIDE SEQUENCE [LARGE SCALE GENOMIC DNA]</scope>
    <source>
        <strain evidence="2">cv. Hass</strain>
    </source>
</reference>